<sequence length="181" mass="19820">MKRSLLVGFAIMVPLFLRAQEHSARIVSANEHQASASTQQGWVMSQHEVVSGALVQNKRSYEQIRSDIHGQFAIQAAKGDTLVTSLLNYKMDTLVVGNQPYLSINLQKASTVLREVIIKDTKLSPLEKFRKNQQDYHDIYRKGNSSDMVTISSGIMGNGLRAGPGAGVGLSIDAIYSALSK</sequence>
<dbReference type="AlphaFoldDB" id="A0A7L5E2I3"/>
<keyword evidence="1" id="KW-0732">Signal</keyword>
<dbReference type="RefSeq" id="WP_169609245.1">
    <property type="nucleotide sequence ID" value="NZ_CP051682.1"/>
</dbReference>
<reference evidence="2 3" key="1">
    <citation type="submission" date="2020-04" db="EMBL/GenBank/DDBJ databases">
        <title>Genome sequencing of novel species.</title>
        <authorList>
            <person name="Heo J."/>
            <person name="Kim S.-J."/>
            <person name="Kim J.-S."/>
            <person name="Hong S.-B."/>
            <person name="Kwon S.-W."/>
        </authorList>
    </citation>
    <scope>NUCLEOTIDE SEQUENCE [LARGE SCALE GENOMIC DNA]</scope>
    <source>
        <strain evidence="2 3">F39-2</strain>
    </source>
</reference>
<feature type="signal peptide" evidence="1">
    <location>
        <begin position="1"/>
        <end position="19"/>
    </location>
</feature>
<protein>
    <submittedName>
        <fullName evidence="2">Uncharacterized protein</fullName>
    </submittedName>
</protein>
<evidence type="ECO:0000313" key="2">
    <source>
        <dbReference type="EMBL" id="QJD97241.1"/>
    </source>
</evidence>
<proteinExistence type="predicted"/>
<evidence type="ECO:0000256" key="1">
    <source>
        <dbReference type="SAM" id="SignalP"/>
    </source>
</evidence>
<evidence type="ECO:0000313" key="3">
    <source>
        <dbReference type="Proteomes" id="UP000503278"/>
    </source>
</evidence>
<gene>
    <name evidence="2" type="ORF">HH214_15875</name>
</gene>
<keyword evidence="3" id="KW-1185">Reference proteome</keyword>
<dbReference type="KEGG" id="mrob:HH214_15875"/>
<name>A0A7L5E2I3_9SPHI</name>
<dbReference type="Proteomes" id="UP000503278">
    <property type="component" value="Chromosome"/>
</dbReference>
<accession>A0A7L5E2I3</accession>
<feature type="chain" id="PRO_5029601339" evidence="1">
    <location>
        <begin position="20"/>
        <end position="181"/>
    </location>
</feature>
<dbReference type="InterPro" id="IPR008969">
    <property type="entry name" value="CarboxyPept-like_regulatory"/>
</dbReference>
<dbReference type="SUPFAM" id="SSF49464">
    <property type="entry name" value="Carboxypeptidase regulatory domain-like"/>
    <property type="match status" value="1"/>
</dbReference>
<dbReference type="EMBL" id="CP051682">
    <property type="protein sequence ID" value="QJD97241.1"/>
    <property type="molecule type" value="Genomic_DNA"/>
</dbReference>
<organism evidence="2 3">
    <name type="scientific">Mucilaginibacter robiniae</name>
    <dbReference type="NCBI Taxonomy" id="2728022"/>
    <lineage>
        <taxon>Bacteria</taxon>
        <taxon>Pseudomonadati</taxon>
        <taxon>Bacteroidota</taxon>
        <taxon>Sphingobacteriia</taxon>
        <taxon>Sphingobacteriales</taxon>
        <taxon>Sphingobacteriaceae</taxon>
        <taxon>Mucilaginibacter</taxon>
    </lineage>
</organism>